<accession>A0A9P6T8X1</accession>
<organism evidence="2 3">
    <name type="scientific">Cronartium quercuum f. sp. fusiforme G11</name>
    <dbReference type="NCBI Taxonomy" id="708437"/>
    <lineage>
        <taxon>Eukaryota</taxon>
        <taxon>Fungi</taxon>
        <taxon>Dikarya</taxon>
        <taxon>Basidiomycota</taxon>
        <taxon>Pucciniomycotina</taxon>
        <taxon>Pucciniomycetes</taxon>
        <taxon>Pucciniales</taxon>
        <taxon>Coleosporiaceae</taxon>
        <taxon>Cronartium</taxon>
    </lineage>
</organism>
<keyword evidence="3" id="KW-1185">Reference proteome</keyword>
<dbReference type="OrthoDB" id="2121828at2759"/>
<keyword evidence="1" id="KW-1133">Transmembrane helix</keyword>
<dbReference type="InterPro" id="IPR008972">
    <property type="entry name" value="Cupredoxin"/>
</dbReference>
<keyword evidence="1" id="KW-0812">Transmembrane</keyword>
<gene>
    <name evidence="2" type="ORF">CROQUDRAFT_49463</name>
</gene>
<evidence type="ECO:0000313" key="2">
    <source>
        <dbReference type="EMBL" id="KAG0143004.1"/>
    </source>
</evidence>
<keyword evidence="1" id="KW-0472">Membrane</keyword>
<evidence type="ECO:0000256" key="1">
    <source>
        <dbReference type="SAM" id="Phobius"/>
    </source>
</evidence>
<dbReference type="AlphaFoldDB" id="A0A9P6T8X1"/>
<sequence length="106" mass="12279">YKDSTAAPSPNSALINRVGQFYYQYAEPGTNCGPNKGPLKVTVGTHRRTRLRPIQGASQAMFCVTRSAHIDCDRGRFDRCYFGDHFIFLCYRFYLHLFCFLLSWRL</sequence>
<comment type="caution">
    <text evidence="2">The sequence shown here is derived from an EMBL/GenBank/DDBJ whole genome shotgun (WGS) entry which is preliminary data.</text>
</comment>
<name>A0A9P6T8X1_9BASI</name>
<evidence type="ECO:0000313" key="3">
    <source>
        <dbReference type="Proteomes" id="UP000886653"/>
    </source>
</evidence>
<dbReference type="Gene3D" id="2.60.40.420">
    <property type="entry name" value="Cupredoxins - blue copper proteins"/>
    <property type="match status" value="1"/>
</dbReference>
<proteinExistence type="predicted"/>
<reference evidence="2" key="1">
    <citation type="submission" date="2013-11" db="EMBL/GenBank/DDBJ databases">
        <title>Genome sequence of the fusiform rust pathogen reveals effectors for host alternation and coevolution with pine.</title>
        <authorList>
            <consortium name="DOE Joint Genome Institute"/>
            <person name="Smith K."/>
            <person name="Pendleton A."/>
            <person name="Kubisiak T."/>
            <person name="Anderson C."/>
            <person name="Salamov A."/>
            <person name="Aerts A."/>
            <person name="Riley R."/>
            <person name="Clum A."/>
            <person name="Lindquist E."/>
            <person name="Ence D."/>
            <person name="Campbell M."/>
            <person name="Kronenberg Z."/>
            <person name="Feau N."/>
            <person name="Dhillon B."/>
            <person name="Hamelin R."/>
            <person name="Burleigh J."/>
            <person name="Smith J."/>
            <person name="Yandell M."/>
            <person name="Nelson C."/>
            <person name="Grigoriev I."/>
            <person name="Davis J."/>
        </authorList>
    </citation>
    <scope>NUCLEOTIDE SEQUENCE</scope>
    <source>
        <strain evidence="2">G11</strain>
    </source>
</reference>
<feature type="transmembrane region" description="Helical" evidence="1">
    <location>
        <begin position="86"/>
        <end position="104"/>
    </location>
</feature>
<feature type="non-terminal residue" evidence="2">
    <location>
        <position position="1"/>
    </location>
</feature>
<dbReference type="Proteomes" id="UP000886653">
    <property type="component" value="Unassembled WGS sequence"/>
</dbReference>
<dbReference type="EMBL" id="MU167331">
    <property type="protein sequence ID" value="KAG0143004.1"/>
    <property type="molecule type" value="Genomic_DNA"/>
</dbReference>
<protein>
    <submittedName>
        <fullName evidence="2">Uncharacterized protein</fullName>
    </submittedName>
</protein>